<proteinExistence type="predicted"/>
<dbReference type="Pfam" id="PF02698">
    <property type="entry name" value="DUF218"/>
    <property type="match status" value="1"/>
</dbReference>
<evidence type="ECO:0000256" key="1">
    <source>
        <dbReference type="SAM" id="Phobius"/>
    </source>
</evidence>
<evidence type="ECO:0000259" key="2">
    <source>
        <dbReference type="Pfam" id="PF02698"/>
    </source>
</evidence>
<feature type="domain" description="DUF218" evidence="2">
    <location>
        <begin position="93"/>
        <end position="237"/>
    </location>
</feature>
<dbReference type="Gene3D" id="3.40.50.620">
    <property type="entry name" value="HUPs"/>
    <property type="match status" value="1"/>
</dbReference>
<feature type="transmembrane region" description="Helical" evidence="1">
    <location>
        <begin position="26"/>
        <end position="46"/>
    </location>
</feature>
<sequence>MKLKWVFMVIAIAVVNLWAFHDFLQFPIRVSFLFVSLFFCTLIINYRGNKIINKILKWISASILGVVFVSVLSLSLAILSNMDGTYHEKEQYDYIVIFGDVVNGLEIPTRLSNRLEVGKAVYLKHGSTIIVTGGKGPGEYITEADAMKQYLVDKKIDSENILVEPLSKSTQQNLDFVKEIINGDFKETYPPHILMVSSDYHLFRINLLAQNLEMHFDTVPSDTPRDQFLQAFVREWFAIVKDLMYVIFK</sequence>
<gene>
    <name evidence="3" type="ORF">QE109_05025</name>
</gene>
<dbReference type="EMBL" id="JARYZI010000002">
    <property type="protein sequence ID" value="MDH8677497.1"/>
    <property type="molecule type" value="Genomic_DNA"/>
</dbReference>
<keyword evidence="1" id="KW-1133">Transmembrane helix</keyword>
<protein>
    <submittedName>
        <fullName evidence="3">YdcF family protein</fullName>
    </submittedName>
</protein>
<dbReference type="PANTHER" id="PTHR30336:SF4">
    <property type="entry name" value="ENVELOPE BIOGENESIS FACTOR ELYC"/>
    <property type="match status" value="1"/>
</dbReference>
<feature type="transmembrane region" description="Helical" evidence="1">
    <location>
        <begin position="58"/>
        <end position="79"/>
    </location>
</feature>
<name>A0ABT6NAQ4_9FIRM</name>
<feature type="transmembrane region" description="Helical" evidence="1">
    <location>
        <begin position="5"/>
        <end position="20"/>
    </location>
</feature>
<keyword evidence="1" id="KW-0472">Membrane</keyword>
<dbReference type="CDD" id="cd06259">
    <property type="entry name" value="YdcF-like"/>
    <property type="match status" value="1"/>
</dbReference>
<reference evidence="3 4" key="1">
    <citation type="submission" date="2023-04" db="EMBL/GenBank/DDBJ databases">
        <title>Fusibacter bizertensis strain WBS, isolated from littoral bottom sediments of the Arctic seas - biochemical and genomic analysis.</title>
        <authorList>
            <person name="Brioukhanov A.L."/>
        </authorList>
    </citation>
    <scope>NUCLEOTIDE SEQUENCE [LARGE SCALE GENOMIC DNA]</scope>
    <source>
        <strain evidence="3 4">WBS</strain>
    </source>
</reference>
<comment type="caution">
    <text evidence="3">The sequence shown here is derived from an EMBL/GenBank/DDBJ whole genome shotgun (WGS) entry which is preliminary data.</text>
</comment>
<dbReference type="InterPro" id="IPR014729">
    <property type="entry name" value="Rossmann-like_a/b/a_fold"/>
</dbReference>
<dbReference type="InterPro" id="IPR003848">
    <property type="entry name" value="DUF218"/>
</dbReference>
<dbReference type="Proteomes" id="UP001158045">
    <property type="component" value="Unassembled WGS sequence"/>
</dbReference>
<dbReference type="InterPro" id="IPR051599">
    <property type="entry name" value="Cell_Envelope_Assoc"/>
</dbReference>
<keyword evidence="1" id="KW-0812">Transmembrane</keyword>
<evidence type="ECO:0000313" key="4">
    <source>
        <dbReference type="Proteomes" id="UP001158045"/>
    </source>
</evidence>
<dbReference type="PANTHER" id="PTHR30336">
    <property type="entry name" value="INNER MEMBRANE PROTEIN, PROBABLE PERMEASE"/>
    <property type="match status" value="1"/>
</dbReference>
<keyword evidence="4" id="KW-1185">Reference proteome</keyword>
<evidence type="ECO:0000313" key="3">
    <source>
        <dbReference type="EMBL" id="MDH8677497.1"/>
    </source>
</evidence>
<accession>A0ABT6NAQ4</accession>
<organism evidence="3 4">
    <name type="scientific">Fusibacter bizertensis</name>
    <dbReference type="NCBI Taxonomy" id="1488331"/>
    <lineage>
        <taxon>Bacteria</taxon>
        <taxon>Bacillati</taxon>
        <taxon>Bacillota</taxon>
        <taxon>Clostridia</taxon>
        <taxon>Eubacteriales</taxon>
        <taxon>Eubacteriales Family XII. Incertae Sedis</taxon>
        <taxon>Fusibacter</taxon>
    </lineage>
</organism>